<keyword evidence="2" id="KW-1185">Reference proteome</keyword>
<dbReference type="HOGENOM" id="CLU_1047968_0_0_1"/>
<protein>
    <submittedName>
        <fullName evidence="1">Uncharacterized protein</fullName>
    </submittedName>
</protein>
<sequence>MNILQNQRRDEEFLTIPHLQNYYKIIKTVTTKARLIPDSKTIIISIEIPLYGRSNSLYEVINVPLLQDHKILSLRNQDKYCVVTKDKSQFHCMEEKSFDDFVLIDDFYICEDDKLVQFMPTSKQHKCVINILRGRSFKNCKFKEIGHNLEIFKQIRKNVHLFVIREETGFKYQCQNVSGNGTLSGTGLLYLNPDCKIYTANSTLVSDSEVQGYDRNDIYKFGMMSKVGKEFKNYSFNSEIKMEKTVLKLENLISQLYNGQSYDEIE</sequence>
<reference evidence="2" key="1">
    <citation type="submission" date="2013-02" db="EMBL/GenBank/DDBJ databases">
        <authorList>
            <person name="Hughes D."/>
        </authorList>
    </citation>
    <scope>NUCLEOTIDE SEQUENCE</scope>
    <source>
        <strain>Durham</strain>
        <strain evidence="2">NC isolate 2 -- Noor lab</strain>
    </source>
</reference>
<dbReference type="EnsemblMetazoa" id="MESCA005155-RA">
    <property type="protein sequence ID" value="MESCA005155-PA"/>
    <property type="gene ID" value="MESCA005155"/>
</dbReference>
<proteinExistence type="predicted"/>
<name>T1GNK1_MEGSC</name>
<dbReference type="AlphaFoldDB" id="T1GNK1"/>
<accession>T1GNK1</accession>
<dbReference type="Proteomes" id="UP000015102">
    <property type="component" value="Unassembled WGS sequence"/>
</dbReference>
<organism evidence="1 2">
    <name type="scientific">Megaselia scalaris</name>
    <name type="common">Humpbacked fly</name>
    <name type="synonym">Phora scalaris</name>
    <dbReference type="NCBI Taxonomy" id="36166"/>
    <lineage>
        <taxon>Eukaryota</taxon>
        <taxon>Metazoa</taxon>
        <taxon>Ecdysozoa</taxon>
        <taxon>Arthropoda</taxon>
        <taxon>Hexapoda</taxon>
        <taxon>Insecta</taxon>
        <taxon>Pterygota</taxon>
        <taxon>Neoptera</taxon>
        <taxon>Endopterygota</taxon>
        <taxon>Diptera</taxon>
        <taxon>Brachycera</taxon>
        <taxon>Muscomorpha</taxon>
        <taxon>Platypezoidea</taxon>
        <taxon>Phoridae</taxon>
        <taxon>Megaseliini</taxon>
        <taxon>Megaselia</taxon>
    </lineage>
</organism>
<dbReference type="EMBL" id="CAQQ02077969">
    <property type="status" value="NOT_ANNOTATED_CDS"/>
    <property type="molecule type" value="Genomic_DNA"/>
</dbReference>
<evidence type="ECO:0000313" key="2">
    <source>
        <dbReference type="Proteomes" id="UP000015102"/>
    </source>
</evidence>
<evidence type="ECO:0000313" key="1">
    <source>
        <dbReference type="EnsemblMetazoa" id="MESCA005155-PA"/>
    </source>
</evidence>
<reference evidence="1" key="2">
    <citation type="submission" date="2015-06" db="UniProtKB">
        <authorList>
            <consortium name="EnsemblMetazoa"/>
        </authorList>
    </citation>
    <scope>IDENTIFICATION</scope>
</reference>